<keyword evidence="3" id="KW-1185">Reference proteome</keyword>
<reference evidence="2" key="1">
    <citation type="submission" date="2021-02" db="EMBL/GenBank/DDBJ databases">
        <authorList>
            <person name="Dougan E. K."/>
            <person name="Rhodes N."/>
            <person name="Thang M."/>
            <person name="Chan C."/>
        </authorList>
    </citation>
    <scope>NUCLEOTIDE SEQUENCE</scope>
</reference>
<dbReference type="OrthoDB" id="10561800at2759"/>
<organism evidence="2 3">
    <name type="scientific">Symbiodinium necroappetens</name>
    <dbReference type="NCBI Taxonomy" id="1628268"/>
    <lineage>
        <taxon>Eukaryota</taxon>
        <taxon>Sar</taxon>
        <taxon>Alveolata</taxon>
        <taxon>Dinophyceae</taxon>
        <taxon>Suessiales</taxon>
        <taxon>Symbiodiniaceae</taxon>
        <taxon>Symbiodinium</taxon>
    </lineage>
</organism>
<dbReference type="Proteomes" id="UP000601435">
    <property type="component" value="Unassembled WGS sequence"/>
</dbReference>
<dbReference type="EMBL" id="CAJNJA010008339">
    <property type="protein sequence ID" value="CAE7235449.1"/>
    <property type="molecule type" value="Genomic_DNA"/>
</dbReference>
<protein>
    <submittedName>
        <fullName evidence="2">Uncharacterized protein</fullName>
    </submittedName>
</protein>
<evidence type="ECO:0000256" key="1">
    <source>
        <dbReference type="SAM" id="MobiDB-lite"/>
    </source>
</evidence>
<evidence type="ECO:0000313" key="3">
    <source>
        <dbReference type="Proteomes" id="UP000601435"/>
    </source>
</evidence>
<feature type="region of interest" description="Disordered" evidence="1">
    <location>
        <begin position="185"/>
        <end position="243"/>
    </location>
</feature>
<proteinExistence type="predicted"/>
<gene>
    <name evidence="2" type="ORF">SNEC2469_LOCUS3904</name>
</gene>
<sequence length="243" mass="27256">MEFRNYVLLELCWLHFEKHLVTTHGQDRRQASARLSGHKKAFHNQAAVSSLEALIDKLDEASADCLQMEFRFLQNTMERPLRRNDIAWILSTGSQWGPSKQLTLQCLCRLVFRTLSANMASLHMAQTLARIIHDRALPLWYHPTFVALLPLVPKNDVGRLQDWYANYVFQSRSHHALLYGQQPAEAEPNQDVQPPSDTGAGSSTDGPRQDQAMVEIPFPAIEEATHTSSAPSSSSRNNAGAAP</sequence>
<dbReference type="AlphaFoldDB" id="A0A812KXI7"/>
<name>A0A812KXI7_9DINO</name>
<accession>A0A812KXI7</accession>
<feature type="compositionally biased region" description="Polar residues" evidence="1">
    <location>
        <begin position="190"/>
        <end position="206"/>
    </location>
</feature>
<comment type="caution">
    <text evidence="2">The sequence shown here is derived from an EMBL/GenBank/DDBJ whole genome shotgun (WGS) entry which is preliminary data.</text>
</comment>
<evidence type="ECO:0000313" key="2">
    <source>
        <dbReference type="EMBL" id="CAE7235449.1"/>
    </source>
</evidence>
<feature type="compositionally biased region" description="Low complexity" evidence="1">
    <location>
        <begin position="228"/>
        <end position="243"/>
    </location>
</feature>